<protein>
    <submittedName>
        <fullName evidence="1">Uncharacterized protein</fullName>
    </submittedName>
</protein>
<organism evidence="1 2">
    <name type="scientific">Porites lobata</name>
    <dbReference type="NCBI Taxonomy" id="104759"/>
    <lineage>
        <taxon>Eukaryota</taxon>
        <taxon>Metazoa</taxon>
        <taxon>Cnidaria</taxon>
        <taxon>Anthozoa</taxon>
        <taxon>Hexacorallia</taxon>
        <taxon>Scleractinia</taxon>
        <taxon>Fungiina</taxon>
        <taxon>Poritidae</taxon>
        <taxon>Porites</taxon>
    </lineage>
</organism>
<proteinExistence type="predicted"/>
<accession>A0ABN8Q2P8</accession>
<sequence length="99" mass="11104">MIIGTRKQLAKVNVDGLSVGESIIATVTSVRNLGSWFDQNLSLPMGKTKKTLGDRSFQIAAPALWNSLPASIRDIDNFLFFKRTIIKTYLFRKTFACYS</sequence>
<keyword evidence="2" id="KW-1185">Reference proteome</keyword>
<comment type="caution">
    <text evidence="1">The sequence shown here is derived from an EMBL/GenBank/DDBJ whole genome shotgun (WGS) entry which is preliminary data.</text>
</comment>
<evidence type="ECO:0000313" key="2">
    <source>
        <dbReference type="Proteomes" id="UP001159405"/>
    </source>
</evidence>
<dbReference type="Proteomes" id="UP001159405">
    <property type="component" value="Unassembled WGS sequence"/>
</dbReference>
<dbReference type="EMBL" id="CALNXK010000098">
    <property type="protein sequence ID" value="CAH3154435.1"/>
    <property type="molecule type" value="Genomic_DNA"/>
</dbReference>
<evidence type="ECO:0000313" key="1">
    <source>
        <dbReference type="EMBL" id="CAH3154435.1"/>
    </source>
</evidence>
<reference evidence="1 2" key="1">
    <citation type="submission" date="2022-05" db="EMBL/GenBank/DDBJ databases">
        <authorList>
            <consortium name="Genoscope - CEA"/>
            <person name="William W."/>
        </authorList>
    </citation>
    <scope>NUCLEOTIDE SEQUENCE [LARGE SCALE GENOMIC DNA]</scope>
</reference>
<name>A0ABN8Q2P8_9CNID</name>
<gene>
    <name evidence="1" type="ORF">PLOB_00050021</name>
</gene>